<evidence type="ECO:0000313" key="1">
    <source>
        <dbReference type="EMBL" id="MEM5404104.1"/>
    </source>
</evidence>
<reference evidence="1" key="1">
    <citation type="submission" date="2024-01" db="EMBL/GenBank/DDBJ databases">
        <title>The diversity of rhizobia nodulating Mimosa spp. in eleven states of Brazil covering several biomes is determined by host plant, location, and edaphic factors.</title>
        <authorList>
            <person name="Rouws L."/>
            <person name="Barauna A."/>
            <person name="Beukes C."/>
            <person name="De Faria S.M."/>
            <person name="Gross E."/>
            <person name="Dos Reis Junior F.B."/>
            <person name="Simon M."/>
            <person name="Maluk M."/>
            <person name="Odee D.W."/>
            <person name="Kenicer G."/>
            <person name="Young J.P.W."/>
            <person name="Reis V.M."/>
            <person name="Zilli J."/>
            <person name="James E.K."/>
        </authorList>
    </citation>
    <scope>NUCLEOTIDE SEQUENCE</scope>
    <source>
        <strain evidence="1">JPY452</strain>
    </source>
</reference>
<dbReference type="Proteomes" id="UP001392318">
    <property type="component" value="Unassembled WGS sequence"/>
</dbReference>
<comment type="caution">
    <text evidence="1">The sequence shown here is derived from an EMBL/GenBank/DDBJ whole genome shotgun (WGS) entry which is preliminary data.</text>
</comment>
<proteinExistence type="predicted"/>
<evidence type="ECO:0000313" key="2">
    <source>
        <dbReference type="Proteomes" id="UP001392318"/>
    </source>
</evidence>
<dbReference type="EMBL" id="JAYMRU010000026">
    <property type="protein sequence ID" value="MEM5404104.1"/>
    <property type="molecule type" value="Genomic_DNA"/>
</dbReference>
<sequence length="430" mass="48481">MATHQKFKIDRAFMRALNLTIAREYACDQLRGFGVRVAAKGTVTYTYRFLDGTGGPKRVTLGRWPDIDPGAARDAAKAHGALHDKKGDTLAMRLAKHEARVSAQRKVGTMTLGEFLADRYDDHLRTHGRSGTRNADMIRAAFPDLLDRDLTAITAWDIEKWRSERLKAGNKPGTCNRIINSLRGAFSRALEWEIIEVHPMRTVKKQDEVGVEGDRFLLPDEEARLRRALDDYDEAVREERAKVMRRLRRVEHVREFGDATKPVVLICMNSGARRGEVLKLRWSDVDLAHARVTFCGTNTKSGKPRTLALTREALDVLTKWRAQCPPDAVLVFPNETGKAPLRELKNWPKVRDAANITRLRFRLHDARHHAASRLVMSGIDLFSVSRVLGHADARMSGRYAHLSPQHLRDVMSTLDRPNEIGQLAAAPKAA</sequence>
<name>A0ACC6RRC3_9BURK</name>
<keyword evidence="2" id="KW-1185">Reference proteome</keyword>
<accession>A0ACC6RRC3</accession>
<organism evidence="1 2">
    <name type="scientific">Paraburkholderia unamae</name>
    <dbReference type="NCBI Taxonomy" id="219649"/>
    <lineage>
        <taxon>Bacteria</taxon>
        <taxon>Pseudomonadati</taxon>
        <taxon>Pseudomonadota</taxon>
        <taxon>Betaproteobacteria</taxon>
        <taxon>Burkholderiales</taxon>
        <taxon>Burkholderiaceae</taxon>
        <taxon>Paraburkholderia</taxon>
    </lineage>
</organism>
<gene>
    <name evidence="1" type="ORF">VSR83_29420</name>
</gene>
<protein>
    <submittedName>
        <fullName evidence="1">Site-specific integrase</fullName>
    </submittedName>
</protein>